<dbReference type="Proteomes" id="UP000533469">
    <property type="component" value="Unassembled WGS sequence"/>
</dbReference>
<dbReference type="GO" id="GO:0019631">
    <property type="term" value="P:quinate catabolic process"/>
    <property type="evidence" value="ECO:0007669"/>
    <property type="project" value="TreeGrafter"/>
</dbReference>
<comment type="catalytic activity">
    <reaction evidence="1 8">
        <text>3-dehydroquinate = 3-dehydroshikimate + H2O</text>
        <dbReference type="Rhea" id="RHEA:21096"/>
        <dbReference type="ChEBI" id="CHEBI:15377"/>
        <dbReference type="ChEBI" id="CHEBI:16630"/>
        <dbReference type="ChEBI" id="CHEBI:32364"/>
        <dbReference type="EC" id="4.2.1.10"/>
    </reaction>
</comment>
<keyword evidence="7 8" id="KW-0456">Lyase</keyword>
<keyword evidence="8" id="KW-0028">Amino-acid biosynthesis</keyword>
<dbReference type="PANTHER" id="PTHR21272">
    <property type="entry name" value="CATABOLIC 3-DEHYDROQUINASE"/>
    <property type="match status" value="1"/>
</dbReference>
<dbReference type="NCBIfam" id="NF003807">
    <property type="entry name" value="PRK05395.1-4"/>
    <property type="match status" value="1"/>
</dbReference>
<evidence type="ECO:0000313" key="10">
    <source>
        <dbReference type="EMBL" id="MBB3769661.1"/>
    </source>
</evidence>
<dbReference type="Gene3D" id="3.40.50.9100">
    <property type="entry name" value="Dehydroquinase, class II"/>
    <property type="match status" value="1"/>
</dbReference>
<evidence type="ECO:0000256" key="8">
    <source>
        <dbReference type="HAMAP-Rule" id="MF_00169"/>
    </source>
</evidence>
<evidence type="ECO:0000256" key="7">
    <source>
        <dbReference type="ARBA" id="ARBA00023239"/>
    </source>
</evidence>
<keyword evidence="6 8" id="KW-0057">Aromatic amino acid biosynthesis</keyword>
<evidence type="ECO:0000256" key="5">
    <source>
        <dbReference type="ARBA" id="ARBA00012060"/>
    </source>
</evidence>
<dbReference type="EMBL" id="JACICD010000001">
    <property type="protein sequence ID" value="MBB3769661.1"/>
    <property type="molecule type" value="Genomic_DNA"/>
</dbReference>
<evidence type="ECO:0000256" key="6">
    <source>
        <dbReference type="ARBA" id="ARBA00023141"/>
    </source>
</evidence>
<evidence type="ECO:0000256" key="9">
    <source>
        <dbReference type="PIRSR" id="PIRSR001399-1"/>
    </source>
</evidence>
<gene>
    <name evidence="8" type="primary">aroQ</name>
    <name evidence="10" type="ORF">FHS55_000247</name>
</gene>
<comment type="function">
    <text evidence="8">Catalyzes a trans-dehydration via an enolate intermediate.</text>
</comment>
<sequence>MSAPRPVHILILSGPNTNLYGLDPHGPYGALTLDDIAQACRARAQAQGGSVDFRQSNCEGELVDWVQQARGTADGIVINAGSLSYTSIALRDALAAIAKPAIQVHVSNVFTREPFRHHSPLSAVVTGCVFGLGPEGYAQAVEALIARIGRTD</sequence>
<organism evidence="10 11">
    <name type="scientific">Ancylobacter tetraedralis</name>
    <dbReference type="NCBI Taxonomy" id="217068"/>
    <lineage>
        <taxon>Bacteria</taxon>
        <taxon>Pseudomonadati</taxon>
        <taxon>Pseudomonadota</taxon>
        <taxon>Alphaproteobacteria</taxon>
        <taxon>Hyphomicrobiales</taxon>
        <taxon>Xanthobacteraceae</taxon>
        <taxon>Ancylobacter</taxon>
    </lineage>
</organism>
<reference evidence="10 11" key="1">
    <citation type="submission" date="2020-08" db="EMBL/GenBank/DDBJ databases">
        <title>Genomic Encyclopedia of Type Strains, Phase IV (KMG-IV): sequencing the most valuable type-strain genomes for metagenomic binning, comparative biology and taxonomic classification.</title>
        <authorList>
            <person name="Goeker M."/>
        </authorList>
    </citation>
    <scope>NUCLEOTIDE SEQUENCE [LARGE SCALE GENOMIC DNA]</scope>
    <source>
        <strain evidence="10 11">DSM 5895</strain>
    </source>
</reference>
<evidence type="ECO:0000256" key="1">
    <source>
        <dbReference type="ARBA" id="ARBA00001864"/>
    </source>
</evidence>
<dbReference type="AlphaFoldDB" id="A0A839Z427"/>
<evidence type="ECO:0000256" key="4">
    <source>
        <dbReference type="ARBA" id="ARBA00011193"/>
    </source>
</evidence>
<dbReference type="PANTHER" id="PTHR21272:SF3">
    <property type="entry name" value="CATABOLIC 3-DEHYDROQUINASE"/>
    <property type="match status" value="1"/>
</dbReference>
<comment type="caution">
    <text evidence="10">The sequence shown here is derived from an EMBL/GenBank/DDBJ whole genome shotgun (WGS) entry which is preliminary data.</text>
</comment>
<evidence type="ECO:0000256" key="2">
    <source>
        <dbReference type="ARBA" id="ARBA00004902"/>
    </source>
</evidence>
<proteinExistence type="inferred from homology"/>
<dbReference type="PIRSF" id="PIRSF001399">
    <property type="entry name" value="DHquinase_II"/>
    <property type="match status" value="1"/>
</dbReference>
<feature type="active site" description="Proton acceptor" evidence="8 9">
    <location>
        <position position="28"/>
    </location>
</feature>
<dbReference type="Pfam" id="PF01220">
    <property type="entry name" value="DHquinase_II"/>
    <property type="match status" value="1"/>
</dbReference>
<dbReference type="SUPFAM" id="SSF52304">
    <property type="entry name" value="Type II 3-dehydroquinate dehydratase"/>
    <property type="match status" value="1"/>
</dbReference>
<dbReference type="NCBIfam" id="NF003805">
    <property type="entry name" value="PRK05395.1-2"/>
    <property type="match status" value="1"/>
</dbReference>
<dbReference type="GO" id="GO:0008652">
    <property type="term" value="P:amino acid biosynthetic process"/>
    <property type="evidence" value="ECO:0007669"/>
    <property type="project" value="UniProtKB-KW"/>
</dbReference>
<comment type="caution">
    <text evidence="8">Lacks conserved residue(s) required for the propagation of feature annotation.</text>
</comment>
<dbReference type="HAMAP" id="MF_00169">
    <property type="entry name" value="AroQ"/>
    <property type="match status" value="1"/>
</dbReference>
<evidence type="ECO:0000313" key="11">
    <source>
        <dbReference type="Proteomes" id="UP000533469"/>
    </source>
</evidence>
<keyword evidence="11" id="KW-1185">Reference proteome</keyword>
<feature type="binding site" evidence="8">
    <location>
        <position position="116"/>
    </location>
    <ligand>
        <name>substrate</name>
    </ligand>
</feature>
<dbReference type="GO" id="GO:0003855">
    <property type="term" value="F:3-dehydroquinate dehydratase activity"/>
    <property type="evidence" value="ECO:0007669"/>
    <property type="project" value="UniProtKB-UniRule"/>
</dbReference>
<evidence type="ECO:0000256" key="3">
    <source>
        <dbReference type="ARBA" id="ARBA00011037"/>
    </source>
</evidence>
<feature type="binding site" evidence="8">
    <location>
        <begin position="106"/>
        <end position="107"/>
    </location>
    <ligand>
        <name>substrate</name>
    </ligand>
</feature>
<dbReference type="InterPro" id="IPR001874">
    <property type="entry name" value="DHquinase_II"/>
</dbReference>
<feature type="binding site" evidence="8">
    <location>
        <position position="79"/>
    </location>
    <ligand>
        <name>substrate</name>
    </ligand>
</feature>
<dbReference type="GO" id="GO:0009073">
    <property type="term" value="P:aromatic amino acid family biosynthetic process"/>
    <property type="evidence" value="ECO:0007669"/>
    <property type="project" value="UniProtKB-KW"/>
</dbReference>
<comment type="pathway">
    <text evidence="2 8">Metabolic intermediate biosynthesis; chorismate biosynthesis; chorismate from D-erythrose 4-phosphate and phosphoenolpyruvate: step 3/7.</text>
</comment>
<comment type="subunit">
    <text evidence="4 8">Homododecamer.</text>
</comment>
<dbReference type="RefSeq" id="WP_183187864.1">
    <property type="nucleotide sequence ID" value="NZ_JACICD010000001.1"/>
</dbReference>
<dbReference type="GO" id="GO:0009423">
    <property type="term" value="P:chorismate biosynthetic process"/>
    <property type="evidence" value="ECO:0007669"/>
    <property type="project" value="UniProtKB-UniRule"/>
</dbReference>
<protein>
    <recommendedName>
        <fullName evidence="5 8">3-dehydroquinate dehydratase</fullName>
        <shortName evidence="8">3-dehydroquinase</shortName>
        <ecNumber evidence="5 8">4.2.1.10</ecNumber>
    </recommendedName>
    <alternativeName>
        <fullName evidence="8">Type II DHQase</fullName>
    </alternativeName>
</protein>
<name>A0A839Z427_9HYPH</name>
<dbReference type="EC" id="4.2.1.10" evidence="5 8"/>
<comment type="similarity">
    <text evidence="3 8">Belongs to the type-II 3-dehydroquinase family.</text>
</comment>
<dbReference type="InterPro" id="IPR036441">
    <property type="entry name" value="DHquinase_II_sf"/>
</dbReference>
<feature type="binding site" evidence="8">
    <location>
        <position position="92"/>
    </location>
    <ligand>
        <name>substrate</name>
    </ligand>
</feature>
<feature type="active site" description="Proton donor" evidence="8 9">
    <location>
        <position position="105"/>
    </location>
</feature>
<dbReference type="UniPathway" id="UPA00053">
    <property type="reaction ID" value="UER00086"/>
</dbReference>
<accession>A0A839Z427</accession>